<dbReference type="Gene3D" id="3.40.50.1820">
    <property type="entry name" value="alpha/beta hydrolase"/>
    <property type="match status" value="1"/>
</dbReference>
<keyword evidence="2 6" id="KW-0378">Hydrolase</keyword>
<feature type="domain" description="BD-FAE-like" evidence="5">
    <location>
        <begin position="172"/>
        <end position="274"/>
    </location>
</feature>
<comment type="caution">
    <text evidence="6">The sequence shown here is derived from an EMBL/GenBank/DDBJ whole genome shotgun (WGS) entry which is preliminary data.</text>
</comment>
<keyword evidence="4" id="KW-0812">Transmembrane</keyword>
<dbReference type="InterPro" id="IPR033140">
    <property type="entry name" value="Lipase_GDXG_put_SER_AS"/>
</dbReference>
<keyword evidence="4" id="KW-0472">Membrane</keyword>
<organism evidence="6 7">
    <name type="scientific">Streptococcus cuniculipharyngis</name>
    <dbReference type="NCBI Taxonomy" id="1562651"/>
    <lineage>
        <taxon>Bacteria</taxon>
        <taxon>Bacillati</taxon>
        <taxon>Bacillota</taxon>
        <taxon>Bacilli</taxon>
        <taxon>Lactobacillales</taxon>
        <taxon>Streptococcaceae</taxon>
        <taxon>Streptococcus</taxon>
    </lineage>
</organism>
<sequence length="425" mass="47227">MYFLDALLLLLSLGLYLFFNQLGLLVPLLITVLAYRCYKSEQKWQRYLTGLGIVGLLLASFLGRYSVTMLVAAYLGFLSLCLIWSRKSPEGPSSLGQKLLGLLTKLVLGLAVVLHLFFIYNVINPDFITSHTNVFFGSTVVPEKAESKEKGENGVVYYRDLTYPSQLGNNKLDIYTTPNAKGTIFYIHGGGYAAGDKIEREDYLFRYVTDGYNVVNVNYLLSPKARYKDGLRQVDEALAYVEANAATYGIDTNKIILSGDSAGGQLAGQLALVLTNPDYAQGIQFSPLAKLTPKGYIGVSSWSDIQMGMKTGVFAFDWLVAPLARSYFQVLDVVQDKRVEESSILKNVNQDFPASFISDGNTGSFTKSNQALVKRLEDLGVPVASQFYDVKQVKLPHIFELRLDNSYAQEVYAKQVQFLDNLLAQ</sequence>
<dbReference type="OrthoDB" id="9815425at2"/>
<keyword evidence="4" id="KW-1133">Transmembrane helix</keyword>
<name>A0A5C5S802_9STRE</name>
<dbReference type="InterPro" id="IPR049492">
    <property type="entry name" value="BD-FAE-like_dom"/>
</dbReference>
<dbReference type="Pfam" id="PF20434">
    <property type="entry name" value="BD-FAE"/>
    <property type="match status" value="1"/>
</dbReference>
<comment type="similarity">
    <text evidence="1">Belongs to the 'GDXG' lipolytic enzyme family.</text>
</comment>
<keyword evidence="7" id="KW-1185">Reference proteome</keyword>
<dbReference type="SUPFAM" id="SSF53474">
    <property type="entry name" value="alpha/beta-Hydrolases"/>
    <property type="match status" value="1"/>
</dbReference>
<dbReference type="PANTHER" id="PTHR48081:SF6">
    <property type="entry name" value="PEPTIDASE S9 PROLYL OLIGOPEPTIDASE CATALYTIC DOMAIN-CONTAINING PROTEIN"/>
    <property type="match status" value="1"/>
</dbReference>
<evidence type="ECO:0000256" key="4">
    <source>
        <dbReference type="SAM" id="Phobius"/>
    </source>
</evidence>
<feature type="transmembrane region" description="Helical" evidence="4">
    <location>
        <begin position="47"/>
        <end position="63"/>
    </location>
</feature>
<feature type="transmembrane region" description="Helical" evidence="4">
    <location>
        <begin position="6"/>
        <end position="35"/>
    </location>
</feature>
<protein>
    <submittedName>
        <fullName evidence="6">Alpha/beta hydrolase</fullName>
    </submittedName>
</protein>
<evidence type="ECO:0000313" key="6">
    <source>
        <dbReference type="EMBL" id="TWS96189.1"/>
    </source>
</evidence>
<dbReference type="InterPro" id="IPR029058">
    <property type="entry name" value="AB_hydrolase_fold"/>
</dbReference>
<dbReference type="InterPro" id="IPR050300">
    <property type="entry name" value="GDXG_lipolytic_enzyme"/>
</dbReference>
<proteinExistence type="inferred from homology"/>
<dbReference type="PROSITE" id="PS01174">
    <property type="entry name" value="LIPASE_GDXG_SER"/>
    <property type="match status" value="1"/>
</dbReference>
<evidence type="ECO:0000313" key="7">
    <source>
        <dbReference type="Proteomes" id="UP000317430"/>
    </source>
</evidence>
<dbReference type="Proteomes" id="UP000317430">
    <property type="component" value="Unassembled WGS sequence"/>
</dbReference>
<dbReference type="PANTHER" id="PTHR48081">
    <property type="entry name" value="AB HYDROLASE SUPERFAMILY PROTEIN C4A8.06C"/>
    <property type="match status" value="1"/>
</dbReference>
<reference evidence="6 7" key="1">
    <citation type="submission" date="2019-08" db="EMBL/GenBank/DDBJ databases">
        <authorList>
            <person name="Lei W."/>
        </authorList>
    </citation>
    <scope>NUCLEOTIDE SEQUENCE [LARGE SCALE GENOMIC DNA]</scope>
    <source>
        <strain evidence="6 7">CCUG 66496</strain>
    </source>
</reference>
<dbReference type="EMBL" id="VOHL01000010">
    <property type="protein sequence ID" value="TWS96189.1"/>
    <property type="molecule type" value="Genomic_DNA"/>
</dbReference>
<accession>A0A5C5S802</accession>
<dbReference type="AlphaFoldDB" id="A0A5C5S802"/>
<evidence type="ECO:0000259" key="5">
    <source>
        <dbReference type="Pfam" id="PF20434"/>
    </source>
</evidence>
<feature type="transmembrane region" description="Helical" evidence="4">
    <location>
        <begin position="69"/>
        <end position="85"/>
    </location>
</feature>
<feature type="transmembrane region" description="Helical" evidence="4">
    <location>
        <begin position="106"/>
        <end position="123"/>
    </location>
</feature>
<feature type="active site" evidence="3">
    <location>
        <position position="261"/>
    </location>
</feature>
<evidence type="ECO:0000256" key="3">
    <source>
        <dbReference type="PROSITE-ProRule" id="PRU10038"/>
    </source>
</evidence>
<dbReference type="GO" id="GO:0016787">
    <property type="term" value="F:hydrolase activity"/>
    <property type="evidence" value="ECO:0007669"/>
    <property type="project" value="UniProtKB-KW"/>
</dbReference>
<gene>
    <name evidence="6" type="ORF">FRX57_07445</name>
</gene>
<dbReference type="RefSeq" id="WP_146568200.1">
    <property type="nucleotide sequence ID" value="NZ_VOHL01000010.1"/>
</dbReference>
<evidence type="ECO:0000256" key="1">
    <source>
        <dbReference type="ARBA" id="ARBA00010515"/>
    </source>
</evidence>
<evidence type="ECO:0000256" key="2">
    <source>
        <dbReference type="ARBA" id="ARBA00022801"/>
    </source>
</evidence>